<evidence type="ECO:0000259" key="2">
    <source>
        <dbReference type="Pfam" id="PF01882"/>
    </source>
</evidence>
<dbReference type="PANTHER" id="PTHR34351:SF2">
    <property type="entry name" value="DUF58 DOMAIN-CONTAINING PROTEIN"/>
    <property type="match status" value="1"/>
</dbReference>
<feature type="domain" description="DUF58" evidence="2">
    <location>
        <begin position="214"/>
        <end position="322"/>
    </location>
</feature>
<feature type="transmembrane region" description="Helical" evidence="1">
    <location>
        <begin position="16"/>
        <end position="34"/>
    </location>
</feature>
<dbReference type="EMBL" id="JBHLWN010000105">
    <property type="protein sequence ID" value="MFC0215859.1"/>
    <property type="molecule type" value="Genomic_DNA"/>
</dbReference>
<keyword evidence="4" id="KW-1185">Reference proteome</keyword>
<evidence type="ECO:0000313" key="3">
    <source>
        <dbReference type="EMBL" id="MFC0215859.1"/>
    </source>
</evidence>
<organism evidence="3 4">
    <name type="scientific">Paenibacillus chartarius</name>
    <dbReference type="NCBI Taxonomy" id="747481"/>
    <lineage>
        <taxon>Bacteria</taxon>
        <taxon>Bacillati</taxon>
        <taxon>Bacillota</taxon>
        <taxon>Bacilli</taxon>
        <taxon>Bacillales</taxon>
        <taxon>Paenibacillaceae</taxon>
        <taxon>Paenibacillus</taxon>
    </lineage>
</organism>
<dbReference type="InterPro" id="IPR002881">
    <property type="entry name" value="DUF58"/>
</dbReference>
<reference evidence="3 4" key="1">
    <citation type="submission" date="2024-09" db="EMBL/GenBank/DDBJ databases">
        <authorList>
            <person name="Sun Q."/>
            <person name="Mori K."/>
        </authorList>
    </citation>
    <scope>NUCLEOTIDE SEQUENCE [LARGE SCALE GENOMIC DNA]</scope>
    <source>
        <strain evidence="3 4">CCM 7759</strain>
    </source>
</reference>
<protein>
    <submittedName>
        <fullName evidence="3">DUF58 domain-containing protein</fullName>
    </submittedName>
</protein>
<dbReference type="RefSeq" id="WP_377473454.1">
    <property type="nucleotide sequence ID" value="NZ_JBHLWN010000105.1"/>
</dbReference>
<keyword evidence="1" id="KW-0812">Transmembrane</keyword>
<keyword evidence="1" id="KW-1133">Transmembrane helix</keyword>
<evidence type="ECO:0000313" key="4">
    <source>
        <dbReference type="Proteomes" id="UP001589776"/>
    </source>
</evidence>
<name>A0ABV6DT84_9BACL</name>
<evidence type="ECO:0000256" key="1">
    <source>
        <dbReference type="SAM" id="Phobius"/>
    </source>
</evidence>
<keyword evidence="1" id="KW-0472">Membrane</keyword>
<dbReference type="Proteomes" id="UP001589776">
    <property type="component" value="Unassembled WGS sequence"/>
</dbReference>
<gene>
    <name evidence="3" type="ORF">ACFFK0_26025</name>
</gene>
<accession>A0ABV6DT84</accession>
<dbReference type="PANTHER" id="PTHR34351">
    <property type="entry name" value="SLR1927 PROTEIN-RELATED"/>
    <property type="match status" value="1"/>
</dbReference>
<comment type="caution">
    <text evidence="3">The sequence shown here is derived from an EMBL/GenBank/DDBJ whole genome shotgun (WGS) entry which is preliminary data.</text>
</comment>
<proteinExistence type="predicted"/>
<sequence length="435" mass="48678">MKGQPELRPQEPKWTIPYWYVTITFVCSLLFVVFQGGKLATLLFVTVTVLCLYLVLGRWSGIRSASGVRSFPEHEQEARLRAGQSLAVQVRVQVPGLWPIPYMLIRDRITRHDGDSQAYEGTLTLDWKRRGEIEYVTAPLKRGIYRFGHTDCVTEDVFGLFQHKGTLDLSRIVTVTPETVAIPEWNQYHLMIKGMQMHATTTRALRETTQINGVREYIYGDKLSRVHWNATAKTGTWKSKEFERESLPKTIIVLDRHADAYSHPDQFELAVSIAASLFEYAAAKKLAIGLLSVGSDYVMIEPKLGVQHLHQVMNHLTSVDADGEHSIGQVLQNRSQHWTPGTFFVLVTPGKGTPMMKTLGWLEQRQMNPCHMWISSDPVVPAAGSKAAKTSGRSAAAAEPQGDWIKQLQARGYLGYAVTRLHDLPAVLGGGKQSG</sequence>
<dbReference type="Pfam" id="PF01882">
    <property type="entry name" value="DUF58"/>
    <property type="match status" value="1"/>
</dbReference>
<feature type="transmembrane region" description="Helical" evidence="1">
    <location>
        <begin position="41"/>
        <end position="59"/>
    </location>
</feature>